<proteinExistence type="predicted"/>
<feature type="compositionally biased region" description="Gly residues" evidence="1">
    <location>
        <begin position="77"/>
        <end position="88"/>
    </location>
</feature>
<protein>
    <submittedName>
        <fullName evidence="2">Uncharacterized protein</fullName>
    </submittedName>
</protein>
<keyword evidence="3" id="KW-1185">Reference proteome</keyword>
<evidence type="ECO:0000256" key="1">
    <source>
        <dbReference type="SAM" id="MobiDB-lite"/>
    </source>
</evidence>
<accession>A0ABN1B622</accession>
<evidence type="ECO:0000313" key="2">
    <source>
        <dbReference type="EMBL" id="GAA0491041.1"/>
    </source>
</evidence>
<dbReference type="Proteomes" id="UP001499895">
    <property type="component" value="Unassembled WGS sequence"/>
</dbReference>
<name>A0ABN1B622_9ACTN</name>
<organism evidence="2 3">
    <name type="scientific">Streptomyces stramineus</name>
    <dbReference type="NCBI Taxonomy" id="173861"/>
    <lineage>
        <taxon>Bacteria</taxon>
        <taxon>Bacillati</taxon>
        <taxon>Actinomycetota</taxon>
        <taxon>Actinomycetes</taxon>
        <taxon>Kitasatosporales</taxon>
        <taxon>Streptomycetaceae</taxon>
        <taxon>Streptomyces</taxon>
    </lineage>
</organism>
<reference evidence="2 3" key="1">
    <citation type="journal article" date="2019" name="Int. J. Syst. Evol. Microbiol.">
        <title>The Global Catalogue of Microorganisms (GCM) 10K type strain sequencing project: providing services to taxonomists for standard genome sequencing and annotation.</title>
        <authorList>
            <consortium name="The Broad Institute Genomics Platform"/>
            <consortium name="The Broad Institute Genome Sequencing Center for Infectious Disease"/>
            <person name="Wu L."/>
            <person name="Ma J."/>
        </authorList>
    </citation>
    <scope>NUCLEOTIDE SEQUENCE [LARGE SCALE GENOMIC DNA]</scope>
    <source>
        <strain evidence="2 3">JCM 10649</strain>
    </source>
</reference>
<gene>
    <name evidence="2" type="ORF">GCM10009544_59820</name>
</gene>
<feature type="region of interest" description="Disordered" evidence="1">
    <location>
        <begin position="72"/>
        <end position="95"/>
    </location>
</feature>
<evidence type="ECO:0000313" key="3">
    <source>
        <dbReference type="Proteomes" id="UP001499895"/>
    </source>
</evidence>
<comment type="caution">
    <text evidence="2">The sequence shown here is derived from an EMBL/GenBank/DDBJ whole genome shotgun (WGS) entry which is preliminary data.</text>
</comment>
<dbReference type="EMBL" id="BAAAHB010000119">
    <property type="protein sequence ID" value="GAA0491041.1"/>
    <property type="molecule type" value="Genomic_DNA"/>
</dbReference>
<sequence length="95" mass="10046">MRNKPGKSLPSTDDIHKKRDLRMRIRTALAATTLAALAVLGGAGAALADGGHDKGDWEGSYRFENLGGPYGITEGSGTRGDSGHGHNGYGFFDYH</sequence>